<name>A0A2P2MIC7_RHIMU</name>
<proteinExistence type="predicted"/>
<protein>
    <submittedName>
        <fullName evidence="1">Uncharacterized protein</fullName>
    </submittedName>
</protein>
<sequence length="14" mass="1585">MLSGHLTVSQQLDR</sequence>
<reference evidence="1" key="1">
    <citation type="submission" date="2018-02" db="EMBL/GenBank/DDBJ databases">
        <title>Rhizophora mucronata_Transcriptome.</title>
        <authorList>
            <person name="Meera S.P."/>
            <person name="Sreeshan A."/>
            <person name="Augustine A."/>
        </authorList>
    </citation>
    <scope>NUCLEOTIDE SEQUENCE</scope>
    <source>
        <tissue evidence="1">Leaf</tissue>
    </source>
</reference>
<accession>A0A2P2MIC7</accession>
<dbReference type="EMBL" id="GGEC01049448">
    <property type="protein sequence ID" value="MBX29932.1"/>
    <property type="molecule type" value="Transcribed_RNA"/>
</dbReference>
<organism evidence="1">
    <name type="scientific">Rhizophora mucronata</name>
    <name type="common">Asiatic mangrove</name>
    <dbReference type="NCBI Taxonomy" id="61149"/>
    <lineage>
        <taxon>Eukaryota</taxon>
        <taxon>Viridiplantae</taxon>
        <taxon>Streptophyta</taxon>
        <taxon>Embryophyta</taxon>
        <taxon>Tracheophyta</taxon>
        <taxon>Spermatophyta</taxon>
        <taxon>Magnoliopsida</taxon>
        <taxon>eudicotyledons</taxon>
        <taxon>Gunneridae</taxon>
        <taxon>Pentapetalae</taxon>
        <taxon>rosids</taxon>
        <taxon>fabids</taxon>
        <taxon>Malpighiales</taxon>
        <taxon>Rhizophoraceae</taxon>
        <taxon>Rhizophora</taxon>
    </lineage>
</organism>
<evidence type="ECO:0000313" key="1">
    <source>
        <dbReference type="EMBL" id="MBX29932.1"/>
    </source>
</evidence>